<dbReference type="AlphaFoldDB" id="A0A0F6U3Q7"/>
<sequence length="44" mass="4764">MTELQSLPTAASNFCQSTQWGFFKGNSPLKLAVIGDFFLNPAAD</sequence>
<gene>
    <name evidence="1" type="ORF">MYAER_2099</name>
</gene>
<dbReference type="HOGENOM" id="CLU_3218596_0_0_3"/>
<evidence type="ECO:0000313" key="2">
    <source>
        <dbReference type="Proteomes" id="UP000034103"/>
    </source>
</evidence>
<evidence type="ECO:0000313" key="1">
    <source>
        <dbReference type="EMBL" id="AKE64447.1"/>
    </source>
</evidence>
<dbReference type="Proteomes" id="UP000034103">
    <property type="component" value="Chromosome"/>
</dbReference>
<dbReference type="PATRIC" id="fig|1641812.3.peg.2171"/>
<accession>A0A0F6U3Q7</accession>
<name>A0A0F6U3Q7_MICAE</name>
<proteinExistence type="predicted"/>
<dbReference type="EMBL" id="CP011304">
    <property type="protein sequence ID" value="AKE64447.1"/>
    <property type="molecule type" value="Genomic_DNA"/>
</dbReference>
<protein>
    <submittedName>
        <fullName evidence="1">Uncharacterized protein</fullName>
    </submittedName>
</protein>
<organism evidence="1 2">
    <name type="scientific">Microcystis aeruginosa NIES-2549</name>
    <dbReference type="NCBI Taxonomy" id="1641812"/>
    <lineage>
        <taxon>Bacteria</taxon>
        <taxon>Bacillati</taxon>
        <taxon>Cyanobacteriota</taxon>
        <taxon>Cyanophyceae</taxon>
        <taxon>Oscillatoriophycideae</taxon>
        <taxon>Chroococcales</taxon>
        <taxon>Microcystaceae</taxon>
        <taxon>Microcystis</taxon>
    </lineage>
</organism>
<reference evidence="1 2" key="1">
    <citation type="journal article" date="2015" name="Genome Announc.">
        <title>Complete Genome Sequence of Microcystis aeruginosa NIES-2549, a Bloom-Forming Cyanobacterium from Lake Kasumigaura, Japan.</title>
        <authorList>
            <person name="Yamaguchi H."/>
            <person name="Suzuki S."/>
            <person name="Tanabe Y."/>
            <person name="Osana Y."/>
            <person name="Shimura Y."/>
            <person name="Ishida K."/>
            <person name="Kawachi M."/>
        </authorList>
    </citation>
    <scope>NUCLEOTIDE SEQUENCE [LARGE SCALE GENOMIC DNA]</scope>
    <source>
        <strain evidence="1 2">NIES-2549</strain>
    </source>
</reference>